<name>A0A9P8UBP9_9PEZI</name>
<organism evidence="2 3">
    <name type="scientific">Truncatella angustata</name>
    <dbReference type="NCBI Taxonomy" id="152316"/>
    <lineage>
        <taxon>Eukaryota</taxon>
        <taxon>Fungi</taxon>
        <taxon>Dikarya</taxon>
        <taxon>Ascomycota</taxon>
        <taxon>Pezizomycotina</taxon>
        <taxon>Sordariomycetes</taxon>
        <taxon>Xylariomycetidae</taxon>
        <taxon>Amphisphaeriales</taxon>
        <taxon>Sporocadaceae</taxon>
        <taxon>Truncatella</taxon>
    </lineage>
</organism>
<sequence length="156" mass="17503">MESPAPSSPSSSATGLTPSPFKTPTLSPAPTLPLSTPSPAPLQYPEPPNEFAQDNITYLNREKTTNKAARLGLSHVWKYGLRYIRDSDKKEVYYCHEYAAGKQKQELFVINSTSRVRNHLEQKYQIDPQSGIKKRSRTQKSVLEQQKSAAATNTFF</sequence>
<reference evidence="2" key="1">
    <citation type="journal article" date="2021" name="Nat. Commun.">
        <title>Genetic determinants of endophytism in the Arabidopsis root mycobiome.</title>
        <authorList>
            <person name="Mesny F."/>
            <person name="Miyauchi S."/>
            <person name="Thiergart T."/>
            <person name="Pickel B."/>
            <person name="Atanasova L."/>
            <person name="Karlsson M."/>
            <person name="Huettel B."/>
            <person name="Barry K.W."/>
            <person name="Haridas S."/>
            <person name="Chen C."/>
            <person name="Bauer D."/>
            <person name="Andreopoulos W."/>
            <person name="Pangilinan J."/>
            <person name="LaButti K."/>
            <person name="Riley R."/>
            <person name="Lipzen A."/>
            <person name="Clum A."/>
            <person name="Drula E."/>
            <person name="Henrissat B."/>
            <person name="Kohler A."/>
            <person name="Grigoriev I.V."/>
            <person name="Martin F.M."/>
            <person name="Hacquard S."/>
        </authorList>
    </citation>
    <scope>NUCLEOTIDE SEQUENCE</scope>
    <source>
        <strain evidence="2">MPI-SDFR-AT-0073</strain>
    </source>
</reference>
<dbReference type="OrthoDB" id="4748669at2759"/>
<evidence type="ECO:0000256" key="1">
    <source>
        <dbReference type="SAM" id="MobiDB-lite"/>
    </source>
</evidence>
<evidence type="ECO:0000313" key="2">
    <source>
        <dbReference type="EMBL" id="KAH6645681.1"/>
    </source>
</evidence>
<protein>
    <submittedName>
        <fullName evidence="2">Uncharacterized protein</fullName>
    </submittedName>
</protein>
<evidence type="ECO:0000313" key="3">
    <source>
        <dbReference type="Proteomes" id="UP000758603"/>
    </source>
</evidence>
<feature type="region of interest" description="Disordered" evidence="1">
    <location>
        <begin position="1"/>
        <end position="51"/>
    </location>
</feature>
<keyword evidence="3" id="KW-1185">Reference proteome</keyword>
<comment type="caution">
    <text evidence="2">The sequence shown here is derived from an EMBL/GenBank/DDBJ whole genome shotgun (WGS) entry which is preliminary data.</text>
</comment>
<accession>A0A9P8UBP9</accession>
<dbReference type="EMBL" id="JAGPXC010000011">
    <property type="protein sequence ID" value="KAH6645681.1"/>
    <property type="molecule type" value="Genomic_DNA"/>
</dbReference>
<dbReference type="RefSeq" id="XP_045952195.1">
    <property type="nucleotide sequence ID" value="XM_046101001.1"/>
</dbReference>
<dbReference type="GeneID" id="70129893"/>
<feature type="compositionally biased region" description="Low complexity" evidence="1">
    <location>
        <begin position="1"/>
        <end position="35"/>
    </location>
</feature>
<dbReference type="AlphaFoldDB" id="A0A9P8UBP9"/>
<feature type="compositionally biased region" description="Pro residues" evidence="1">
    <location>
        <begin position="36"/>
        <end position="48"/>
    </location>
</feature>
<proteinExistence type="predicted"/>
<dbReference type="Proteomes" id="UP000758603">
    <property type="component" value="Unassembled WGS sequence"/>
</dbReference>
<gene>
    <name evidence="2" type="ORF">BKA67DRAFT_541850</name>
</gene>